<comment type="caution">
    <text evidence="5">The sequence shown here is derived from an EMBL/GenBank/DDBJ whole genome shotgun (WGS) entry which is preliminary data.</text>
</comment>
<dbReference type="SUPFAM" id="SSF52540">
    <property type="entry name" value="P-loop containing nucleoside triphosphate hydrolases"/>
    <property type="match status" value="1"/>
</dbReference>
<keyword evidence="4" id="KW-0812">Transmembrane</keyword>
<proteinExistence type="inferred from homology"/>
<keyword evidence="2" id="KW-0547">Nucleotide-binding</keyword>
<dbReference type="InterPro" id="IPR027417">
    <property type="entry name" value="P-loop_NTPase"/>
</dbReference>
<dbReference type="NCBIfam" id="TIGR00231">
    <property type="entry name" value="small_GTP"/>
    <property type="match status" value="1"/>
</dbReference>
<feature type="transmembrane region" description="Helical" evidence="4">
    <location>
        <begin position="218"/>
        <end position="248"/>
    </location>
</feature>
<name>A0A8S1DS05_9INSE</name>
<dbReference type="Proteomes" id="UP000494165">
    <property type="component" value="Unassembled WGS sequence"/>
</dbReference>
<dbReference type="Pfam" id="PF00071">
    <property type="entry name" value="Ras"/>
    <property type="match status" value="1"/>
</dbReference>
<organism evidence="5 6">
    <name type="scientific">Cloeon dipterum</name>
    <dbReference type="NCBI Taxonomy" id="197152"/>
    <lineage>
        <taxon>Eukaryota</taxon>
        <taxon>Metazoa</taxon>
        <taxon>Ecdysozoa</taxon>
        <taxon>Arthropoda</taxon>
        <taxon>Hexapoda</taxon>
        <taxon>Insecta</taxon>
        <taxon>Pterygota</taxon>
        <taxon>Palaeoptera</taxon>
        <taxon>Ephemeroptera</taxon>
        <taxon>Pisciforma</taxon>
        <taxon>Baetidae</taxon>
        <taxon>Cloeon</taxon>
    </lineage>
</organism>
<dbReference type="PANTHER" id="PTHR47981:SF39">
    <property type="entry name" value="RAS-RELATED PROTEIN RAB"/>
    <property type="match status" value="1"/>
</dbReference>
<protein>
    <recommendedName>
        <fullName evidence="7">Ras-related protein Rab</fullName>
    </recommendedName>
</protein>
<dbReference type="AlphaFoldDB" id="A0A8S1DS05"/>
<dbReference type="GO" id="GO:0003924">
    <property type="term" value="F:GTPase activity"/>
    <property type="evidence" value="ECO:0007669"/>
    <property type="project" value="InterPro"/>
</dbReference>
<dbReference type="SMART" id="SM00173">
    <property type="entry name" value="RAS"/>
    <property type="match status" value="1"/>
</dbReference>
<keyword evidence="4" id="KW-1133">Transmembrane helix</keyword>
<dbReference type="PANTHER" id="PTHR47981">
    <property type="entry name" value="RAB FAMILY"/>
    <property type="match status" value="1"/>
</dbReference>
<dbReference type="PROSITE" id="PS51419">
    <property type="entry name" value="RAB"/>
    <property type="match status" value="1"/>
</dbReference>
<dbReference type="GO" id="GO:0008333">
    <property type="term" value="P:endosome to lysosome transport"/>
    <property type="evidence" value="ECO:0007669"/>
    <property type="project" value="TreeGrafter"/>
</dbReference>
<comment type="similarity">
    <text evidence="1">Belongs to the small GTPase superfamily. Rab family.</text>
</comment>
<dbReference type="InterPro" id="IPR005225">
    <property type="entry name" value="Small_GTP-bd"/>
</dbReference>
<gene>
    <name evidence="5" type="ORF">CLODIP_2_CD12643</name>
</gene>
<dbReference type="SMART" id="SM00175">
    <property type="entry name" value="RAB"/>
    <property type="match status" value="1"/>
</dbReference>
<dbReference type="SMART" id="SM00176">
    <property type="entry name" value="RAN"/>
    <property type="match status" value="1"/>
</dbReference>
<evidence type="ECO:0000256" key="4">
    <source>
        <dbReference type="SAM" id="Phobius"/>
    </source>
</evidence>
<reference evidence="5 6" key="1">
    <citation type="submission" date="2020-04" db="EMBL/GenBank/DDBJ databases">
        <authorList>
            <person name="Alioto T."/>
            <person name="Alioto T."/>
            <person name="Gomez Garrido J."/>
        </authorList>
    </citation>
    <scope>NUCLEOTIDE SEQUENCE [LARGE SCALE GENOMIC DNA]</scope>
</reference>
<evidence type="ECO:0000313" key="5">
    <source>
        <dbReference type="EMBL" id="CAB3382712.1"/>
    </source>
</evidence>
<dbReference type="SMART" id="SM00174">
    <property type="entry name" value="RHO"/>
    <property type="match status" value="1"/>
</dbReference>
<dbReference type="Gene3D" id="3.40.50.300">
    <property type="entry name" value="P-loop containing nucleotide triphosphate hydrolases"/>
    <property type="match status" value="1"/>
</dbReference>
<dbReference type="InterPro" id="IPR001806">
    <property type="entry name" value="Small_GTPase"/>
</dbReference>
<evidence type="ECO:0000313" key="6">
    <source>
        <dbReference type="Proteomes" id="UP000494165"/>
    </source>
</evidence>
<accession>A0A8S1DS05</accession>
<dbReference type="GO" id="GO:0005764">
    <property type="term" value="C:lysosome"/>
    <property type="evidence" value="ECO:0007669"/>
    <property type="project" value="TreeGrafter"/>
</dbReference>
<dbReference type="FunFam" id="3.40.50.300:FF:001447">
    <property type="entry name" value="Ras-related protein Rab-1B"/>
    <property type="match status" value="1"/>
</dbReference>
<evidence type="ECO:0000256" key="2">
    <source>
        <dbReference type="ARBA" id="ARBA00022741"/>
    </source>
</evidence>
<keyword evidence="3" id="KW-0342">GTP-binding</keyword>
<keyword evidence="6" id="KW-1185">Reference proteome</keyword>
<dbReference type="EMBL" id="CADEPI010000281">
    <property type="protein sequence ID" value="CAB3382712.1"/>
    <property type="molecule type" value="Genomic_DNA"/>
</dbReference>
<dbReference type="GO" id="GO:0045335">
    <property type="term" value="C:phagocytic vesicle"/>
    <property type="evidence" value="ECO:0007669"/>
    <property type="project" value="TreeGrafter"/>
</dbReference>
<dbReference type="GO" id="GO:0005525">
    <property type="term" value="F:GTP binding"/>
    <property type="evidence" value="ECO:0007669"/>
    <property type="project" value="UniProtKB-KW"/>
</dbReference>
<evidence type="ECO:0008006" key="7">
    <source>
        <dbReference type="Google" id="ProtNLM"/>
    </source>
</evidence>
<keyword evidence="4" id="KW-0472">Membrane</keyword>
<evidence type="ECO:0000256" key="3">
    <source>
        <dbReference type="ARBA" id="ARBA00023134"/>
    </source>
</evidence>
<dbReference type="GO" id="GO:0005770">
    <property type="term" value="C:late endosome"/>
    <property type="evidence" value="ECO:0007669"/>
    <property type="project" value="TreeGrafter"/>
</dbReference>
<evidence type="ECO:0000256" key="1">
    <source>
        <dbReference type="ARBA" id="ARBA00006270"/>
    </source>
</evidence>
<dbReference type="OrthoDB" id="245989at2759"/>
<dbReference type="PRINTS" id="PR00449">
    <property type="entry name" value="RASTRNSFRMNG"/>
</dbReference>
<dbReference type="GO" id="GO:0090385">
    <property type="term" value="P:phagosome-lysosome fusion"/>
    <property type="evidence" value="ECO:0007669"/>
    <property type="project" value="TreeGrafter"/>
</dbReference>
<sequence>MDVSCSTSPDDPGNEPCWQFTRCESPPLLCSELLFKFLIVGEFGVGKTAIVKRYTEGRFSPTYKITIGADFSLKQLRWNRTTKINLQLWDIAGHERYGYMTRVYYKYAVAAAVVFDVSRMETFQLAHKWIQDIREKVSLPDGSPIPIVLMANKSDLTDGIIQTDVISRYCREYAIGAWFITSAKENVNIGECVCVCVLVSANALGQLRSHGGRWPGKIFMFVSSGFACSGLQTLVYFHFALVFTIAFFKVHVKSLC</sequence>